<evidence type="ECO:0000313" key="6">
    <source>
        <dbReference type="Proteomes" id="UP000265916"/>
    </source>
</evidence>
<sequence>MALGEFALIAKYFNQPQNITLNPSTNVKSSLGDDCAIVQVDAAYDSLITTDTLVEGSHFYPEIHPYDLGYKSVVVNLSDICSKGGIPTWVTLALTLPAVNHTWLEAFSSGLYDALNTFNVKLIGGDTVRGKELSVTITAHGTVAQGQAFTRNQAQVGDRIFVTGTLGAAYAGFLILQHLHQNYFSSRVNSLFSKEENLTVGLSSQSIYPHQRFSKVQTLEQDLTGLLSKEALKSPLADKLNIDDPTKLNTFWQEVVNGLVIKNLYPQPWIKMAQNFHGYVNAGMDVSDGLLGDLRHICEQSQVNAVIDLAKLPAHPYLAPLYELVDFSALQVLPVEYMALHGGEDYQILFTVPEAKVEAFVEKMTSIGLIGMVNEIGYITPASEQQLEAAKTKPQRAVNASFVPEIKLTRNGQAVDLQADLSAALEAKTKDQELIKQLCQNFMWEHFA</sequence>
<feature type="binding site" evidence="2">
    <location>
        <begin position="125"/>
        <end position="126"/>
    </location>
    <ligand>
        <name>ATP</name>
        <dbReference type="ChEBI" id="CHEBI:30616"/>
    </ligand>
</feature>
<feature type="binding site" evidence="2">
    <location>
        <position position="34"/>
    </location>
    <ligand>
        <name>Mg(2+)</name>
        <dbReference type="ChEBI" id="CHEBI:18420"/>
        <label>3</label>
    </ligand>
</feature>
<evidence type="ECO:0000256" key="2">
    <source>
        <dbReference type="HAMAP-Rule" id="MF_02128"/>
    </source>
</evidence>
<dbReference type="UniPathway" id="UPA00060">
    <property type="reaction ID" value="UER00142"/>
</dbReference>
<feature type="binding site" evidence="2">
    <location>
        <position position="288"/>
    </location>
    <ligand>
        <name>Mg(2+)</name>
        <dbReference type="ChEBI" id="CHEBI:18420"/>
        <label>5</label>
    </ligand>
</feature>
<comment type="similarity">
    <text evidence="2">Belongs to the thiamine-monophosphate kinase family.</text>
</comment>
<feature type="binding site" evidence="2">
    <location>
        <position position="51"/>
    </location>
    <ligand>
        <name>Mg(2+)</name>
        <dbReference type="ChEBI" id="CHEBI:18420"/>
        <label>1</label>
    </ligand>
</feature>
<dbReference type="GO" id="GO:0000287">
    <property type="term" value="F:magnesium ion binding"/>
    <property type="evidence" value="ECO:0007669"/>
    <property type="project" value="UniProtKB-UniRule"/>
</dbReference>
<dbReference type="PANTHER" id="PTHR30270:SF0">
    <property type="entry name" value="THIAMINE-MONOPHOSPHATE KINASE"/>
    <property type="match status" value="1"/>
</dbReference>
<feature type="binding site" evidence="2">
    <location>
        <position position="444"/>
    </location>
    <ligand>
        <name>substrate</name>
    </ligand>
</feature>
<dbReference type="Gene3D" id="3.90.650.10">
    <property type="entry name" value="PurM-like C-terminal domain"/>
    <property type="match status" value="1"/>
</dbReference>
<keyword evidence="2" id="KW-0479">Metal-binding</keyword>
<dbReference type="GO" id="GO:0009228">
    <property type="term" value="P:thiamine biosynthetic process"/>
    <property type="evidence" value="ECO:0007669"/>
    <property type="project" value="UniProtKB-KW"/>
</dbReference>
<dbReference type="InterPro" id="IPR006283">
    <property type="entry name" value="ThiL-like"/>
</dbReference>
<feature type="binding site" evidence="2">
    <location>
        <position position="49"/>
    </location>
    <ligand>
        <name>Mg(2+)</name>
        <dbReference type="ChEBI" id="CHEBI:18420"/>
        <label>4</label>
    </ligand>
</feature>
<evidence type="ECO:0000259" key="4">
    <source>
        <dbReference type="Pfam" id="PF02769"/>
    </source>
</evidence>
<keyword evidence="2" id="KW-0547">Nucleotide-binding</keyword>
<keyword evidence="1 2" id="KW-0784">Thiamine biosynthesis</keyword>
<evidence type="ECO:0000259" key="3">
    <source>
        <dbReference type="Pfam" id="PF00586"/>
    </source>
</evidence>
<keyword evidence="2" id="KW-0460">Magnesium</keyword>
<dbReference type="InterPro" id="IPR010918">
    <property type="entry name" value="PurM-like_C_dom"/>
</dbReference>
<feature type="domain" description="PurM-like C-terminal" evidence="4">
    <location>
        <begin position="273"/>
        <end position="385"/>
    </location>
</feature>
<comment type="pathway">
    <text evidence="2">Cofactor biosynthesis; thiamine diphosphate biosynthesis; thiamine diphosphate from thiamine phosphate: step 1/1.</text>
</comment>
<dbReference type="NCBIfam" id="TIGR01379">
    <property type="entry name" value="thiL"/>
    <property type="match status" value="1"/>
</dbReference>
<feature type="binding site" evidence="2">
    <location>
        <position position="151"/>
    </location>
    <ligand>
        <name>ATP</name>
        <dbReference type="ChEBI" id="CHEBI:30616"/>
    </ligand>
</feature>
<dbReference type="OrthoDB" id="9802811at2"/>
<dbReference type="SUPFAM" id="SSF56042">
    <property type="entry name" value="PurM C-terminal domain-like"/>
    <property type="match status" value="2"/>
</dbReference>
<dbReference type="RefSeq" id="WP_119530883.1">
    <property type="nucleotide sequence ID" value="NZ_JBHSSP010000021.1"/>
</dbReference>
<keyword evidence="2" id="KW-0067">ATP-binding</keyword>
<organism evidence="5 6">
    <name type="scientific">Psittacicella hinzii</name>
    <dbReference type="NCBI Taxonomy" id="2028575"/>
    <lineage>
        <taxon>Bacteria</taxon>
        <taxon>Pseudomonadati</taxon>
        <taxon>Pseudomonadota</taxon>
        <taxon>Gammaproteobacteria</taxon>
        <taxon>Pasteurellales</taxon>
        <taxon>Psittacicellaceae</taxon>
        <taxon>Psittacicella</taxon>
    </lineage>
</organism>
<dbReference type="GO" id="GO:0009030">
    <property type="term" value="F:thiamine-phosphate kinase activity"/>
    <property type="evidence" value="ECO:0007669"/>
    <property type="project" value="UniProtKB-UniRule"/>
</dbReference>
<feature type="binding site" evidence="2">
    <location>
        <position position="287"/>
    </location>
    <ligand>
        <name>ATP</name>
        <dbReference type="ChEBI" id="CHEBI:30616"/>
    </ligand>
</feature>
<dbReference type="Pfam" id="PF00586">
    <property type="entry name" value="AIRS"/>
    <property type="match status" value="1"/>
</dbReference>
<comment type="miscellaneous">
    <text evidence="2">Reaction mechanism of ThiL seems to utilize a direct, inline transfer of the gamma-phosphate of ATP to TMP rather than a phosphorylated enzyme intermediate.</text>
</comment>
<feature type="binding site" evidence="2">
    <location>
        <position position="344"/>
    </location>
    <ligand>
        <name>substrate</name>
    </ligand>
</feature>
<feature type="binding site" evidence="2">
    <location>
        <position position="79"/>
    </location>
    <ligand>
        <name>Mg(2+)</name>
        <dbReference type="ChEBI" id="CHEBI:18420"/>
        <label>2</label>
    </ligand>
</feature>
<feature type="binding site" evidence="2">
    <location>
        <position position="58"/>
    </location>
    <ligand>
        <name>substrate</name>
    </ligand>
</feature>
<dbReference type="CDD" id="cd02194">
    <property type="entry name" value="ThiL"/>
    <property type="match status" value="1"/>
</dbReference>
<accession>A0A3A1YN72</accession>
<comment type="caution">
    <text evidence="2">Lacks conserved residue(s) required for the propagation of feature annotation.</text>
</comment>
<dbReference type="Pfam" id="PF02769">
    <property type="entry name" value="AIRS_C"/>
    <property type="match status" value="1"/>
</dbReference>
<keyword evidence="6" id="KW-1185">Reference proteome</keyword>
<comment type="function">
    <text evidence="2">Catalyzes the ATP-dependent phosphorylation of thiamine-monophosphate (TMP) to form thiamine-pyrophosphate (TPP), the active form of vitamin B1.</text>
</comment>
<dbReference type="Gene3D" id="3.30.1330.10">
    <property type="entry name" value="PurM-like, N-terminal domain"/>
    <property type="match status" value="1"/>
</dbReference>
<dbReference type="PANTHER" id="PTHR30270">
    <property type="entry name" value="THIAMINE-MONOPHOSPHATE KINASE"/>
    <property type="match status" value="1"/>
</dbReference>
<feature type="domain" description="PurM-like N-terminal" evidence="3">
    <location>
        <begin position="32"/>
        <end position="143"/>
    </location>
</feature>
<feature type="binding site" evidence="2">
    <location>
        <position position="79"/>
    </location>
    <ligand>
        <name>Mg(2+)</name>
        <dbReference type="ChEBI" id="CHEBI:18420"/>
        <label>4</label>
    </ligand>
</feature>
<protein>
    <recommendedName>
        <fullName evidence="2">Thiamine-monophosphate kinase</fullName>
        <shortName evidence="2">TMP kinase</shortName>
        <shortName evidence="2">Thiamine-phosphate kinase</shortName>
        <ecNumber evidence="2">2.7.4.16</ecNumber>
    </recommendedName>
</protein>
<dbReference type="EMBL" id="NRJG01000049">
    <property type="protein sequence ID" value="RIY38916.1"/>
    <property type="molecule type" value="Genomic_DNA"/>
</dbReference>
<proteinExistence type="inferred from homology"/>
<evidence type="ECO:0000256" key="1">
    <source>
        <dbReference type="ARBA" id="ARBA00022977"/>
    </source>
</evidence>
<keyword evidence="2 5" id="KW-0418">Kinase</keyword>
<dbReference type="SUPFAM" id="SSF55326">
    <property type="entry name" value="PurM N-terminal domain-like"/>
    <property type="match status" value="1"/>
</dbReference>
<dbReference type="HAMAP" id="MF_02128">
    <property type="entry name" value="TMP_kinase"/>
    <property type="match status" value="1"/>
</dbReference>
<feature type="binding site" evidence="2">
    <location>
        <position position="51"/>
    </location>
    <ligand>
        <name>Mg(2+)</name>
        <dbReference type="ChEBI" id="CHEBI:18420"/>
        <label>2</label>
    </ligand>
</feature>
<reference evidence="5 6" key="1">
    <citation type="submission" date="2017-08" db="EMBL/GenBank/DDBJ databases">
        <title>Reclassification of Bisgaard taxon 37 and 44.</title>
        <authorList>
            <person name="Christensen H."/>
        </authorList>
    </citation>
    <scope>NUCLEOTIDE SEQUENCE [LARGE SCALE GENOMIC DNA]</scope>
    <source>
        <strain evidence="5 6">111</strain>
    </source>
</reference>
<comment type="catalytic activity">
    <reaction evidence="2">
        <text>thiamine phosphate + ATP = thiamine diphosphate + ADP</text>
        <dbReference type="Rhea" id="RHEA:15913"/>
        <dbReference type="ChEBI" id="CHEBI:30616"/>
        <dbReference type="ChEBI" id="CHEBI:37575"/>
        <dbReference type="ChEBI" id="CHEBI:58937"/>
        <dbReference type="ChEBI" id="CHEBI:456216"/>
        <dbReference type="EC" id="2.7.4.16"/>
    </reaction>
</comment>
<feature type="binding site" evidence="2">
    <location>
        <position position="50"/>
    </location>
    <ligand>
        <name>Mg(2+)</name>
        <dbReference type="ChEBI" id="CHEBI:18420"/>
        <label>1</label>
    </ligand>
</feature>
<feature type="binding site" evidence="2">
    <location>
        <position position="285"/>
    </location>
    <ligand>
        <name>Mg(2+)</name>
        <dbReference type="ChEBI" id="CHEBI:18420"/>
        <label>3</label>
    </ligand>
</feature>
<dbReference type="AlphaFoldDB" id="A0A3A1YN72"/>
<name>A0A3A1YN72_9GAMM</name>
<dbReference type="GO" id="GO:0005524">
    <property type="term" value="F:ATP binding"/>
    <property type="evidence" value="ECO:0007669"/>
    <property type="project" value="UniProtKB-UniRule"/>
</dbReference>
<evidence type="ECO:0000313" key="5">
    <source>
        <dbReference type="EMBL" id="RIY38916.1"/>
    </source>
</evidence>
<keyword evidence="2" id="KW-0808">Transferase</keyword>
<dbReference type="GO" id="GO:0009229">
    <property type="term" value="P:thiamine diphosphate biosynthetic process"/>
    <property type="evidence" value="ECO:0007669"/>
    <property type="project" value="UniProtKB-UniRule"/>
</dbReference>
<dbReference type="InterPro" id="IPR036676">
    <property type="entry name" value="PurM-like_C_sf"/>
</dbReference>
<feature type="binding site" evidence="2">
    <location>
        <position position="79"/>
    </location>
    <ligand>
        <name>Mg(2+)</name>
        <dbReference type="ChEBI" id="CHEBI:18420"/>
        <label>3</label>
    </ligand>
</feature>
<gene>
    <name evidence="2 5" type="primary">thiL</name>
    <name evidence="5" type="ORF">CKF58_03140</name>
</gene>
<dbReference type="InterPro" id="IPR016188">
    <property type="entry name" value="PurM-like_N"/>
</dbReference>
<feature type="binding site" evidence="2">
    <location>
        <position position="34"/>
    </location>
    <ligand>
        <name>Mg(2+)</name>
        <dbReference type="ChEBI" id="CHEBI:18420"/>
        <label>4</label>
    </ligand>
</feature>
<dbReference type="Proteomes" id="UP000265916">
    <property type="component" value="Unassembled WGS sequence"/>
</dbReference>
<comment type="caution">
    <text evidence="5">The sequence shown here is derived from an EMBL/GenBank/DDBJ whole genome shotgun (WGS) entry which is preliminary data.</text>
</comment>
<dbReference type="InterPro" id="IPR036921">
    <property type="entry name" value="PurM-like_N_sf"/>
</dbReference>
<feature type="binding site" evidence="2">
    <location>
        <position position="126"/>
    </location>
    <ligand>
        <name>Mg(2+)</name>
        <dbReference type="ChEBI" id="CHEBI:18420"/>
        <label>1</label>
    </ligand>
</feature>
<dbReference type="EC" id="2.7.4.16" evidence="2"/>